<proteinExistence type="predicted"/>
<evidence type="ECO:0000256" key="1">
    <source>
        <dbReference type="SAM" id="SignalP"/>
    </source>
</evidence>
<feature type="signal peptide" evidence="1">
    <location>
        <begin position="1"/>
        <end position="20"/>
    </location>
</feature>
<evidence type="ECO:0000313" key="2">
    <source>
        <dbReference type="EMBL" id="AEG72586.1"/>
    </source>
</evidence>
<reference key="2">
    <citation type="submission" date="2011-05" db="EMBL/GenBank/DDBJ databases">
        <title>The Genome of Mycoplasma haemofelis Strain Ohio2, a pathogenic hemoplasma of the cat.</title>
        <authorList>
            <person name="Santos A.P."/>
            <person name="Guimaraes A.M.S."/>
            <person name="SanMiguel P.J."/>
            <person name="Martin S.W."/>
            <person name="Messick J.B."/>
        </authorList>
    </citation>
    <scope>NUCLEOTIDE SEQUENCE</scope>
    <source>
        <strain>Ohio2</strain>
    </source>
</reference>
<gene>
    <name evidence="2" type="ordered locus">MHF_0306</name>
</gene>
<dbReference type="EMBL" id="CP002808">
    <property type="protein sequence ID" value="AEG72586.1"/>
    <property type="molecule type" value="Genomic_DNA"/>
</dbReference>
<dbReference type="HOGENOM" id="CLU_098620_0_0_14"/>
<dbReference type="AlphaFoldDB" id="F6FGR3"/>
<name>F6FGR3_MYCHI</name>
<keyword evidence="1" id="KW-0732">Signal</keyword>
<dbReference type="Proteomes" id="UP000007952">
    <property type="component" value="Chromosome"/>
</dbReference>
<dbReference type="BioCyc" id="MHAE859194:G1GR7-303-MONOMER"/>
<accession>F6FGR3</accession>
<feature type="chain" id="PRO_5003339410" description="Lipoprotein" evidence="1">
    <location>
        <begin position="21"/>
        <end position="225"/>
    </location>
</feature>
<sequence length="225" mass="25204">MSVSLPAKLALGTLAGGATAAGGALAYKEISKPKAKEKKSIATLIKDSRKDKRLMTKSNGGSEDHWKKGWKAYLDSKKNIWGLSEWKDVPVDDDPAPTSFMNKCESVSREEVVDESDERYVSVLNYCTRDTLVSDLIAETKGKTLLVKDTNNPSTNQDWLKVWGSYKTKNNKASTDEWDIGSWTSNKDQNNVPVAFMDKCEEKSKVKAHRLDQPEYLNVLEYCTK</sequence>
<evidence type="ECO:0008006" key="4">
    <source>
        <dbReference type="Google" id="ProtNLM"/>
    </source>
</evidence>
<dbReference type="STRING" id="859194.MHF_0306"/>
<organism evidence="2 3">
    <name type="scientific">Mycoplasma haemofelis (strain Ohio2)</name>
    <dbReference type="NCBI Taxonomy" id="859194"/>
    <lineage>
        <taxon>Bacteria</taxon>
        <taxon>Bacillati</taxon>
        <taxon>Mycoplasmatota</taxon>
        <taxon>Mollicutes</taxon>
        <taxon>Mycoplasmataceae</taxon>
        <taxon>Mycoplasma</taxon>
    </lineage>
</organism>
<protein>
    <recommendedName>
        <fullName evidence="4">Lipoprotein</fullName>
    </recommendedName>
</protein>
<reference evidence="2 3" key="1">
    <citation type="journal article" date="2011" name="J. Bacteriol.">
        <title>Complete genome sequences of two hemotropic Mycoplasmas, Mycoplasma haemofelis strain Ohio2 and Mycoplasma suis strain Illinois.</title>
        <authorList>
            <person name="Messick J.B."/>
            <person name="Santos A.P."/>
            <person name="Guimaraes A.M."/>
        </authorList>
    </citation>
    <scope>NUCLEOTIDE SEQUENCE [LARGE SCALE GENOMIC DNA]</scope>
    <source>
        <strain evidence="2 3">Ohio2</strain>
    </source>
</reference>
<evidence type="ECO:0000313" key="3">
    <source>
        <dbReference type="Proteomes" id="UP000007952"/>
    </source>
</evidence>
<dbReference type="KEGG" id="mhf:MHF_0306"/>